<accession>A0A5K1K2K8</accession>
<dbReference type="AlphaFoldDB" id="A0A5K1K2K8"/>
<protein>
    <submittedName>
        <fullName evidence="1">N/A</fullName>
    </submittedName>
</protein>
<dbReference type="EMBL" id="LR727971">
    <property type="protein sequence ID" value="VWO99869.1"/>
    <property type="molecule type" value="Genomic_DNA"/>
</dbReference>
<proteinExistence type="predicted"/>
<organism evidence="1">
    <name type="scientific">Ganoderma boninense</name>
    <dbReference type="NCBI Taxonomy" id="34458"/>
    <lineage>
        <taxon>Eukaryota</taxon>
        <taxon>Fungi</taxon>
        <taxon>Dikarya</taxon>
        <taxon>Basidiomycota</taxon>
        <taxon>Agaricomycotina</taxon>
        <taxon>Agaricomycetes</taxon>
        <taxon>Polyporales</taxon>
        <taxon>Polyporaceae</taxon>
        <taxon>Ganoderma</taxon>
    </lineage>
</organism>
<evidence type="ECO:0000313" key="1">
    <source>
        <dbReference type="EMBL" id="VWO99869.1"/>
    </source>
</evidence>
<name>A0A5K1K2K8_9APHY</name>
<gene>
    <name evidence="1" type="primary">I1RIP4</name>
</gene>
<reference evidence="1" key="1">
    <citation type="submission" date="2019-10" db="EMBL/GenBank/DDBJ databases">
        <authorList>
            <person name="Nor Muhammad N."/>
        </authorList>
    </citation>
    <scope>NUCLEOTIDE SEQUENCE</scope>
</reference>
<sequence length="134" mass="14696">MASTAPPYRPPGTSGPLHANWKSLNVKPWSLARLTEYQNPLFGVGTIVALSNELIEDSRTPTKHKGQGSPNLNSSTRVLVYVWRQETEITEHTSFDGGKPFSIPHKHLIDPVSSIVGPLGGWEKGAPVGLWFRV</sequence>